<keyword evidence="11" id="KW-0378">Hydrolase</keyword>
<dbReference type="Pfam" id="PF03948">
    <property type="entry name" value="Ribosomal_L9_C"/>
    <property type="match status" value="1"/>
</dbReference>
<evidence type="ECO:0000256" key="4">
    <source>
        <dbReference type="ARBA" id="ARBA00022980"/>
    </source>
</evidence>
<evidence type="ECO:0000256" key="1">
    <source>
        <dbReference type="ARBA" id="ARBA00010605"/>
    </source>
</evidence>
<evidence type="ECO:0000256" key="3">
    <source>
        <dbReference type="ARBA" id="ARBA00022884"/>
    </source>
</evidence>
<organism evidence="11 12">
    <name type="scientific">Desmophyllum pertusum</name>
    <dbReference type="NCBI Taxonomy" id="174260"/>
    <lineage>
        <taxon>Eukaryota</taxon>
        <taxon>Metazoa</taxon>
        <taxon>Cnidaria</taxon>
        <taxon>Anthozoa</taxon>
        <taxon>Hexacorallia</taxon>
        <taxon>Scleractinia</taxon>
        <taxon>Caryophylliina</taxon>
        <taxon>Caryophylliidae</taxon>
        <taxon>Desmophyllum</taxon>
    </lineage>
</organism>
<dbReference type="GO" id="GO:0003735">
    <property type="term" value="F:structural constituent of ribosome"/>
    <property type="evidence" value="ECO:0007669"/>
    <property type="project" value="InterPro"/>
</dbReference>
<dbReference type="SUPFAM" id="SSF55653">
    <property type="entry name" value="Ribosomal protein L9 C-domain"/>
    <property type="match status" value="1"/>
</dbReference>
<dbReference type="Pfam" id="PF01281">
    <property type="entry name" value="Ribosomal_L9_N"/>
    <property type="match status" value="1"/>
</dbReference>
<name>A0A9X0A5A0_9CNID</name>
<reference evidence="11" key="1">
    <citation type="submission" date="2023-01" db="EMBL/GenBank/DDBJ databases">
        <title>Genome assembly of the deep-sea coral Lophelia pertusa.</title>
        <authorList>
            <person name="Herrera S."/>
            <person name="Cordes E."/>
        </authorList>
    </citation>
    <scope>NUCLEOTIDE SEQUENCE</scope>
    <source>
        <strain evidence="11">USNM1676648</strain>
        <tissue evidence="11">Polyp</tissue>
    </source>
</reference>
<protein>
    <recommendedName>
        <fullName evidence="6">Large ribosomal subunit protein bL9m</fullName>
    </recommendedName>
    <alternativeName>
        <fullName evidence="7">39S ribosomal protein L9, mitochondrial</fullName>
    </alternativeName>
    <alternativeName>
        <fullName evidence="8">50S ribosomal protein L9, chloroplastic</fullName>
    </alternativeName>
</protein>
<dbReference type="OrthoDB" id="5555409at2759"/>
<proteinExistence type="inferred from homology"/>
<dbReference type="GO" id="GO:0005840">
    <property type="term" value="C:ribosome"/>
    <property type="evidence" value="ECO:0007669"/>
    <property type="project" value="UniProtKB-KW"/>
</dbReference>
<dbReference type="InterPro" id="IPR009027">
    <property type="entry name" value="Ribosomal_bL9/RNase_H1_N"/>
</dbReference>
<keyword evidence="2" id="KW-0699">rRNA-binding</keyword>
<keyword evidence="3" id="KW-0694">RNA-binding</keyword>
<dbReference type="Proteomes" id="UP001163046">
    <property type="component" value="Unassembled WGS sequence"/>
</dbReference>
<evidence type="ECO:0000259" key="10">
    <source>
        <dbReference type="Pfam" id="PF03948"/>
    </source>
</evidence>
<dbReference type="SUPFAM" id="SSF55658">
    <property type="entry name" value="L9 N-domain-like"/>
    <property type="match status" value="1"/>
</dbReference>
<evidence type="ECO:0000256" key="7">
    <source>
        <dbReference type="ARBA" id="ARBA00035381"/>
    </source>
</evidence>
<gene>
    <name evidence="11" type="primary">MRPL9</name>
    <name evidence="11" type="ORF">OS493_006373</name>
</gene>
<evidence type="ECO:0000313" key="12">
    <source>
        <dbReference type="Proteomes" id="UP001163046"/>
    </source>
</evidence>
<comment type="similarity">
    <text evidence="1">Belongs to the bacterial ribosomal protein bL9 family.</text>
</comment>
<dbReference type="PANTHER" id="PTHR21368">
    <property type="entry name" value="50S RIBOSOMAL PROTEIN L9"/>
    <property type="match status" value="1"/>
</dbReference>
<evidence type="ECO:0000256" key="2">
    <source>
        <dbReference type="ARBA" id="ARBA00022730"/>
    </source>
</evidence>
<evidence type="ECO:0000259" key="9">
    <source>
        <dbReference type="Pfam" id="PF01281"/>
    </source>
</evidence>
<dbReference type="EMBL" id="MU825398">
    <property type="protein sequence ID" value="KAJ7393400.1"/>
    <property type="molecule type" value="Genomic_DNA"/>
</dbReference>
<dbReference type="GO" id="GO:0016787">
    <property type="term" value="F:hydrolase activity"/>
    <property type="evidence" value="ECO:0007669"/>
    <property type="project" value="UniProtKB-KW"/>
</dbReference>
<dbReference type="GO" id="GO:1990904">
    <property type="term" value="C:ribonucleoprotein complex"/>
    <property type="evidence" value="ECO:0007669"/>
    <property type="project" value="UniProtKB-KW"/>
</dbReference>
<dbReference type="InterPro" id="IPR036935">
    <property type="entry name" value="Ribosomal_bL9_N_sf"/>
</dbReference>
<dbReference type="InterPro" id="IPR000244">
    <property type="entry name" value="Ribosomal_bL9"/>
</dbReference>
<evidence type="ECO:0000313" key="11">
    <source>
        <dbReference type="EMBL" id="KAJ7393400.1"/>
    </source>
</evidence>
<dbReference type="Gene3D" id="3.10.430.100">
    <property type="entry name" value="Ribosomal protein L9, C-terminal domain"/>
    <property type="match status" value="1"/>
</dbReference>
<keyword evidence="12" id="KW-1185">Reference proteome</keyword>
<dbReference type="Gene3D" id="3.40.5.10">
    <property type="entry name" value="Ribosomal protein L9, N-terminal domain"/>
    <property type="match status" value="1"/>
</dbReference>
<evidence type="ECO:0000256" key="6">
    <source>
        <dbReference type="ARBA" id="ARBA00035194"/>
    </source>
</evidence>
<dbReference type="InterPro" id="IPR036791">
    <property type="entry name" value="Ribosomal_bL9_C_sf"/>
</dbReference>
<evidence type="ECO:0000256" key="8">
    <source>
        <dbReference type="ARBA" id="ARBA00035427"/>
    </source>
</evidence>
<dbReference type="GO" id="GO:0006412">
    <property type="term" value="P:translation"/>
    <property type="evidence" value="ECO:0007669"/>
    <property type="project" value="InterPro"/>
</dbReference>
<evidence type="ECO:0000256" key="5">
    <source>
        <dbReference type="ARBA" id="ARBA00023274"/>
    </source>
</evidence>
<keyword evidence="5" id="KW-0687">Ribonucleoprotein</keyword>
<comment type="caution">
    <text evidence="11">The sequence shown here is derived from an EMBL/GenBank/DDBJ whole genome shotgun (WGS) entry which is preliminary data.</text>
</comment>
<dbReference type="GO" id="GO:0019843">
    <property type="term" value="F:rRNA binding"/>
    <property type="evidence" value="ECO:0007669"/>
    <property type="project" value="UniProtKB-KW"/>
</dbReference>
<sequence>MLPISRQILQFQNLSKLCGRSMVKWRPYPKKKIAEMRLDGWIFSKKGLPLKRLPDRRIPSTLSVILIEQHEELGNKGEMVSVRPGYARNTLIREGIAVYATEENKKLFLSTDSSDGDPESALCSRFLGFLKRIQLKIQRKEGKEFFEVNEHHIALEYESQFELFVPAHCVKLDEPIKSFGDFEVNIAVKDNLLVPMKVSVERWDRILPEWVEEALRSEEGKEEHAQAKTN</sequence>
<accession>A0A9X0A5A0</accession>
<keyword evidence="4 11" id="KW-0689">Ribosomal protein</keyword>
<feature type="domain" description="Large ribosomal subunit protein bL9 C-terminal" evidence="10">
    <location>
        <begin position="133"/>
        <end position="201"/>
    </location>
</feature>
<dbReference type="InterPro" id="IPR020069">
    <property type="entry name" value="Ribosomal_bL9_C"/>
</dbReference>
<dbReference type="AlphaFoldDB" id="A0A9X0A5A0"/>
<feature type="domain" description="Ribosomal protein L9" evidence="9">
    <location>
        <begin position="63"/>
        <end position="107"/>
    </location>
</feature>
<dbReference type="InterPro" id="IPR020070">
    <property type="entry name" value="Ribosomal_bL9_N"/>
</dbReference>